<reference evidence="4" key="1">
    <citation type="submission" date="2009-07" db="EMBL/GenBank/DDBJ databases">
        <title>Complete sequence of Methylotenera mobilis JLW8.</title>
        <authorList>
            <consortium name="US DOE Joint Genome Institute"/>
            <person name="Lucas S."/>
            <person name="Copeland A."/>
            <person name="Lapidus A."/>
            <person name="Glavina del Rio T."/>
            <person name="Tice H."/>
            <person name="Bruce D."/>
            <person name="Goodwin L."/>
            <person name="Pitluck S."/>
            <person name="LaButti K.M."/>
            <person name="Clum A."/>
            <person name="Larimer F."/>
            <person name="Land M."/>
            <person name="Hauser L."/>
            <person name="Kyrpides N."/>
            <person name="Mikhailova N."/>
            <person name="Kayluzhnaya M."/>
            <person name="Chistoserdova L."/>
        </authorList>
    </citation>
    <scope>NUCLEOTIDE SEQUENCE [LARGE SCALE GENOMIC DNA]</scope>
    <source>
        <strain evidence="4">JLW8 / ATCC BAA-1282 / DSM 17540</strain>
    </source>
</reference>
<dbReference type="EMBL" id="CP001672">
    <property type="protein sequence ID" value="ACT48111.1"/>
    <property type="molecule type" value="Genomic_DNA"/>
</dbReference>
<dbReference type="KEGG" id="mmb:Mmol_1205"/>
<sequence length="240" mass="27216">MKATFIQKWVLLSNKVESLNQRERLMVLGAAALLTYTVMQMLLLDSLETHKKRLLTEISTDQALVQELQQQTALYINKPPIDPDAQNKERIAELNTQLQALKSAQSQLDVSLISPEKMPELLRDLLSKNGKLKLIALNTLPTQNIVEMPLKPTDRSDAQSTPNSAEQNPAPTQEDTLFKHGVEITVEGRYLDLLEYVATIEGMHWHVLWDRGELTVKSFPNNQLKLTVYTLSSDKTWLSI</sequence>
<dbReference type="Proteomes" id="UP000002742">
    <property type="component" value="Chromosome"/>
</dbReference>
<dbReference type="AlphaFoldDB" id="C6WW12"/>
<accession>C6WW12</accession>
<name>C6WW12_METML</name>
<protein>
    <submittedName>
        <fullName evidence="3">Putative mannose-sensitive agglutinin (MSHA) biogenesis protein MshJ</fullName>
    </submittedName>
</protein>
<evidence type="ECO:0000313" key="4">
    <source>
        <dbReference type="Proteomes" id="UP000002742"/>
    </source>
</evidence>
<organism evidence="3 4">
    <name type="scientific">Methylotenera mobilis (strain JLW8 / ATCC BAA-1282 / DSM 17540)</name>
    <dbReference type="NCBI Taxonomy" id="583345"/>
    <lineage>
        <taxon>Bacteria</taxon>
        <taxon>Pseudomonadati</taxon>
        <taxon>Pseudomonadota</taxon>
        <taxon>Betaproteobacteria</taxon>
        <taxon>Nitrosomonadales</taxon>
        <taxon>Methylophilaceae</taxon>
        <taxon>Methylotenera</taxon>
    </lineage>
</organism>
<evidence type="ECO:0000313" key="3">
    <source>
        <dbReference type="EMBL" id="ACT48111.1"/>
    </source>
</evidence>
<reference evidence="3 4" key="2">
    <citation type="journal article" date="2011" name="J. Bacteriol.">
        <title>Genomes of three methylotrophs from a single niche uncover genetic and metabolic divergence of Methylophilaceae.</title>
        <authorList>
            <person name="Lapidus A."/>
            <person name="Clum A."/>
            <person name="Labutti K."/>
            <person name="Kaluzhnaya M.G."/>
            <person name="Lim S."/>
            <person name="Beck D.A."/>
            <person name="Glavina Del Rio T."/>
            <person name="Nolan M."/>
            <person name="Mavromatis K."/>
            <person name="Huntemann M."/>
            <person name="Lucas S."/>
            <person name="Lidstrom M.E."/>
            <person name="Ivanova N."/>
            <person name="Chistoserdova L."/>
        </authorList>
    </citation>
    <scope>NUCLEOTIDE SEQUENCE [LARGE SCALE GENOMIC DNA]</scope>
    <source>
        <strain evidence="4">JLW8 / ATCC BAA-1282 / DSM 17540</strain>
    </source>
</reference>
<dbReference type="RefSeq" id="WP_015832146.1">
    <property type="nucleotide sequence ID" value="NC_012968.1"/>
</dbReference>
<evidence type="ECO:0000256" key="2">
    <source>
        <dbReference type="SAM" id="Phobius"/>
    </source>
</evidence>
<evidence type="ECO:0000256" key="1">
    <source>
        <dbReference type="SAM" id="MobiDB-lite"/>
    </source>
</evidence>
<gene>
    <name evidence="3" type="ordered locus">Mmol_1205</name>
</gene>
<keyword evidence="2" id="KW-0472">Membrane</keyword>
<keyword evidence="2" id="KW-0812">Transmembrane</keyword>
<feature type="transmembrane region" description="Helical" evidence="2">
    <location>
        <begin position="25"/>
        <end position="44"/>
    </location>
</feature>
<dbReference type="HOGENOM" id="CLU_102941_0_0_4"/>
<feature type="compositionally biased region" description="Polar residues" evidence="1">
    <location>
        <begin position="158"/>
        <end position="173"/>
    </location>
</feature>
<proteinExistence type="predicted"/>
<keyword evidence="4" id="KW-1185">Reference proteome</keyword>
<dbReference type="OrthoDB" id="9151209at2"/>
<keyword evidence="2" id="KW-1133">Transmembrane helix</keyword>
<dbReference type="eggNOG" id="COG3167">
    <property type="taxonomic scope" value="Bacteria"/>
</dbReference>
<dbReference type="STRING" id="583345.Mmol_1205"/>
<feature type="region of interest" description="Disordered" evidence="1">
    <location>
        <begin position="152"/>
        <end position="173"/>
    </location>
</feature>